<dbReference type="FunCoup" id="A0A5N4AKY3">
    <property type="interactions" value="2"/>
</dbReference>
<dbReference type="SMART" id="SM00034">
    <property type="entry name" value="CLECT"/>
    <property type="match status" value="1"/>
</dbReference>
<dbReference type="Pfam" id="PF00059">
    <property type="entry name" value="Lectin_C"/>
    <property type="match status" value="1"/>
</dbReference>
<evidence type="ECO:0000313" key="3">
    <source>
        <dbReference type="EMBL" id="KAB0797966.1"/>
    </source>
</evidence>
<dbReference type="EMBL" id="VVIM01000006">
    <property type="protein sequence ID" value="KAB0797966.1"/>
    <property type="molecule type" value="Genomic_DNA"/>
</dbReference>
<gene>
    <name evidence="3" type="ORF">PPYR_08959</name>
</gene>
<proteinExistence type="predicted"/>
<feature type="chain" id="PRO_5024405255" description="C-type lectin domain-containing protein" evidence="1">
    <location>
        <begin position="18"/>
        <end position="311"/>
    </location>
</feature>
<feature type="domain" description="C-type lectin" evidence="2">
    <location>
        <begin position="159"/>
        <end position="288"/>
    </location>
</feature>
<evidence type="ECO:0000256" key="1">
    <source>
        <dbReference type="SAM" id="SignalP"/>
    </source>
</evidence>
<dbReference type="Gene3D" id="3.10.100.10">
    <property type="entry name" value="Mannose-Binding Protein A, subunit A"/>
    <property type="match status" value="1"/>
</dbReference>
<accession>A0A5N4AKY3</accession>
<dbReference type="InterPro" id="IPR016186">
    <property type="entry name" value="C-type_lectin-like/link_sf"/>
</dbReference>
<keyword evidence="4" id="KW-1185">Reference proteome</keyword>
<comment type="caution">
    <text evidence="3">The sequence shown here is derived from an EMBL/GenBank/DDBJ whole genome shotgun (WGS) entry which is preliminary data.</text>
</comment>
<dbReference type="SUPFAM" id="SSF56436">
    <property type="entry name" value="C-type lectin-like"/>
    <property type="match status" value="1"/>
</dbReference>
<dbReference type="InParanoid" id="A0A5N4AKY3"/>
<dbReference type="CDD" id="cd00037">
    <property type="entry name" value="CLECT"/>
    <property type="match status" value="1"/>
</dbReference>
<reference evidence="3 4" key="1">
    <citation type="journal article" date="2018" name="Elife">
        <title>Firefly genomes illuminate parallel origins of bioluminescence in beetles.</title>
        <authorList>
            <person name="Fallon T.R."/>
            <person name="Lower S.E."/>
            <person name="Chang C.H."/>
            <person name="Bessho-Uehara M."/>
            <person name="Martin G.J."/>
            <person name="Bewick A.J."/>
            <person name="Behringer M."/>
            <person name="Debat H.J."/>
            <person name="Wong I."/>
            <person name="Day J.C."/>
            <person name="Suvorov A."/>
            <person name="Silva C.J."/>
            <person name="Stanger-Hall K.F."/>
            <person name="Hall D.W."/>
            <person name="Schmitz R.J."/>
            <person name="Nelson D.R."/>
            <person name="Lewis S.M."/>
            <person name="Shigenobu S."/>
            <person name="Bybee S.M."/>
            <person name="Larracuente A.M."/>
            <person name="Oba Y."/>
            <person name="Weng J.K."/>
        </authorList>
    </citation>
    <scope>NUCLEOTIDE SEQUENCE [LARGE SCALE GENOMIC DNA]</scope>
    <source>
        <strain evidence="3">1611_PpyrPB1</strain>
        <tissue evidence="3">Whole body</tissue>
    </source>
</reference>
<sequence length="311" mass="35675">MHLKLLIITLIAYNSNCVYLNSSKPTENNPAKWTESEIWGPIFEDWILTKNRRSSRVTHLIPIQSVYENDTSIIDRSDEEKESKIASNLKIVNSNPVRNKPPQRQVTETEMYLLNAIEKMVYKVDFMEKRLRRVEQMLYFVMAGNKVDQEPCADNFNRAGQNCYLFAGTAGRELDWKAASKQCNKYGAALAEMETIEENQDVISYIQSQDHLRGREYWTGGLNPGLLWIWSNSARPIKTPTAPNKQDADPGSHIPGNGRCLRLAYNPSLRSYGYKGTDCSTRYSYICEIAENSATNELRRLGRSRKIIDEM</sequence>
<dbReference type="PANTHER" id="PTHR22803">
    <property type="entry name" value="MANNOSE, PHOSPHOLIPASE, LECTIN RECEPTOR RELATED"/>
    <property type="match status" value="1"/>
</dbReference>
<protein>
    <recommendedName>
        <fullName evidence="2">C-type lectin domain-containing protein</fullName>
    </recommendedName>
</protein>
<feature type="signal peptide" evidence="1">
    <location>
        <begin position="1"/>
        <end position="17"/>
    </location>
</feature>
<dbReference type="PROSITE" id="PS50041">
    <property type="entry name" value="C_TYPE_LECTIN_2"/>
    <property type="match status" value="1"/>
</dbReference>
<evidence type="ECO:0000313" key="4">
    <source>
        <dbReference type="Proteomes" id="UP000327044"/>
    </source>
</evidence>
<dbReference type="InterPro" id="IPR016187">
    <property type="entry name" value="CTDL_fold"/>
</dbReference>
<dbReference type="InterPro" id="IPR050111">
    <property type="entry name" value="C-type_lectin/snaclec_domain"/>
</dbReference>
<keyword evidence="1" id="KW-0732">Signal</keyword>
<organism evidence="3 4">
    <name type="scientific">Photinus pyralis</name>
    <name type="common">Common eastern firefly</name>
    <name type="synonym">Lampyris pyralis</name>
    <dbReference type="NCBI Taxonomy" id="7054"/>
    <lineage>
        <taxon>Eukaryota</taxon>
        <taxon>Metazoa</taxon>
        <taxon>Ecdysozoa</taxon>
        <taxon>Arthropoda</taxon>
        <taxon>Hexapoda</taxon>
        <taxon>Insecta</taxon>
        <taxon>Pterygota</taxon>
        <taxon>Neoptera</taxon>
        <taxon>Endopterygota</taxon>
        <taxon>Coleoptera</taxon>
        <taxon>Polyphaga</taxon>
        <taxon>Elateriformia</taxon>
        <taxon>Elateroidea</taxon>
        <taxon>Lampyridae</taxon>
        <taxon>Lampyrinae</taxon>
        <taxon>Photinus</taxon>
    </lineage>
</organism>
<dbReference type="InterPro" id="IPR001304">
    <property type="entry name" value="C-type_lectin-like"/>
</dbReference>
<dbReference type="AlphaFoldDB" id="A0A5N4AKY3"/>
<evidence type="ECO:0000259" key="2">
    <source>
        <dbReference type="PROSITE" id="PS50041"/>
    </source>
</evidence>
<dbReference type="Proteomes" id="UP000327044">
    <property type="component" value="Unassembled WGS sequence"/>
</dbReference>
<name>A0A5N4AKY3_PHOPY</name>
<dbReference type="OrthoDB" id="2142683at2759"/>